<keyword evidence="1" id="KW-0732">Signal</keyword>
<feature type="domain" description="PBP" evidence="3">
    <location>
        <begin position="70"/>
        <end position="327"/>
    </location>
</feature>
<dbReference type="Pfam" id="PF12849">
    <property type="entry name" value="PBP_like_2"/>
    <property type="match status" value="1"/>
</dbReference>
<dbReference type="InterPro" id="IPR024370">
    <property type="entry name" value="PBP_domain"/>
</dbReference>
<comment type="caution">
    <text evidence="4">The sequence shown here is derived from an EMBL/GenBank/DDBJ whole genome shotgun (WGS) entry which is preliminary data.</text>
</comment>
<organism evidence="4 5">
    <name type="scientific">Atlanticothrix silvestris CENA357</name>
    <dbReference type="NCBI Taxonomy" id="1725252"/>
    <lineage>
        <taxon>Bacteria</taxon>
        <taxon>Bacillati</taxon>
        <taxon>Cyanobacteriota</taxon>
        <taxon>Cyanophyceae</taxon>
        <taxon>Nostocales</taxon>
        <taxon>Nodulariaceae</taxon>
        <taxon>Atlanticothrix</taxon>
        <taxon>Atlanticothrix silvestris</taxon>
    </lineage>
</organism>
<name>A0A8J7L7C1_9CYAN</name>
<dbReference type="EMBL" id="JAECZB010000085">
    <property type="protein sequence ID" value="MBH8554947.1"/>
    <property type="molecule type" value="Genomic_DNA"/>
</dbReference>
<reference evidence="4 5" key="1">
    <citation type="journal article" date="2021" name="Int. J. Syst. Evol. Microbiol.">
        <title>Amazonocrinis nigriterrae gen. nov., sp. nov., Atlanticothrix silvestris gen. nov., sp. nov. and Dendronalium phyllosphericum gen. nov., sp. nov., nostocacean cyanobacteria from Brazilian environments.</title>
        <authorList>
            <person name="Alvarenga D.O."/>
            <person name="Andreote A.P.D."/>
            <person name="Branco L.H.Z."/>
            <person name="Delbaje E."/>
            <person name="Cruz R.B."/>
            <person name="Varani A.M."/>
            <person name="Fiore M.F."/>
        </authorList>
    </citation>
    <scope>NUCLEOTIDE SEQUENCE [LARGE SCALE GENOMIC DNA]</scope>
    <source>
        <strain evidence="4 5">CENA357</strain>
    </source>
</reference>
<evidence type="ECO:0000256" key="1">
    <source>
        <dbReference type="ARBA" id="ARBA00022729"/>
    </source>
</evidence>
<keyword evidence="2" id="KW-1133">Transmembrane helix</keyword>
<dbReference type="PANTHER" id="PTHR30570">
    <property type="entry name" value="PERIPLASMIC PHOSPHATE BINDING COMPONENT OF PHOSPHATE ABC TRANSPORTER"/>
    <property type="match status" value="1"/>
</dbReference>
<evidence type="ECO:0000313" key="5">
    <source>
        <dbReference type="Proteomes" id="UP000599391"/>
    </source>
</evidence>
<dbReference type="SUPFAM" id="SSF53850">
    <property type="entry name" value="Periplasmic binding protein-like II"/>
    <property type="match status" value="1"/>
</dbReference>
<dbReference type="InterPro" id="IPR050811">
    <property type="entry name" value="Phosphate_ABC_transporter"/>
</dbReference>
<sequence>MNELRNIKKLVAEVVVGVSKFLLQVIAAGISSTVALTTITGSYLFWQAQLKPEATEKNLLAQVSEVPRGIFRYGGSTSFAPLRNPEIIEQIHKYHPGYELVYTEPPLGNMPGSGIGIKMLIDGQLSFSQSSRPVKQEEYKTAKERNFQLEQIPVAIDGIAIYVNPKLDIPGVTVTQIRDIFTGKITNWKQVGGPNLAITPISRDPHDEGTPEFFQETVLEGTAFAASAQPYVRDTTNGIRKVANTLGGIGYATASEVCNQSLIKSLPTGKNINQDLVSPCNAKEVNKAVFAKNIYPITRRLFVVIKRDGKLDEKAGVAYANMLLSDEGQHIVNHVGLVPLYDLSYSSPNMQD</sequence>
<dbReference type="Gene3D" id="3.40.190.10">
    <property type="entry name" value="Periplasmic binding protein-like II"/>
    <property type="match status" value="2"/>
</dbReference>
<dbReference type="Proteomes" id="UP000599391">
    <property type="component" value="Unassembled WGS sequence"/>
</dbReference>
<keyword evidence="5" id="KW-1185">Reference proteome</keyword>
<protein>
    <submittedName>
        <fullName evidence="4">Substrate-binding domain-containing protein</fullName>
    </submittedName>
</protein>
<dbReference type="AlphaFoldDB" id="A0A8J7L7C1"/>
<gene>
    <name evidence="4" type="ORF">I8751_21875</name>
</gene>
<proteinExistence type="predicted"/>
<dbReference type="PANTHER" id="PTHR30570:SF1">
    <property type="entry name" value="PHOSPHATE-BINDING PROTEIN PSTS"/>
    <property type="match status" value="1"/>
</dbReference>
<evidence type="ECO:0000256" key="2">
    <source>
        <dbReference type="SAM" id="Phobius"/>
    </source>
</evidence>
<keyword evidence="2" id="KW-0812">Transmembrane</keyword>
<evidence type="ECO:0000259" key="3">
    <source>
        <dbReference type="Pfam" id="PF12849"/>
    </source>
</evidence>
<accession>A0A8J7L7C1</accession>
<keyword evidence="2" id="KW-0472">Membrane</keyword>
<evidence type="ECO:0000313" key="4">
    <source>
        <dbReference type="EMBL" id="MBH8554947.1"/>
    </source>
</evidence>
<feature type="transmembrane region" description="Helical" evidence="2">
    <location>
        <begin position="21"/>
        <end position="46"/>
    </location>
</feature>